<dbReference type="SUPFAM" id="SSF55729">
    <property type="entry name" value="Acyl-CoA N-acyltransferases (Nat)"/>
    <property type="match status" value="1"/>
</dbReference>
<dbReference type="AlphaFoldDB" id="A0A1I4WKP9"/>
<comment type="similarity">
    <text evidence="1 5">Belongs to the acetyltransferase family. RimI subfamily.</text>
</comment>
<sequence>MIRPLDSSDLEALLALDAATNPHPWTAAQWQDSLVQHLCLGLELAGRLAAFAVAMPLPDEAELLLIAVDPAQQRHGSGRTLLAGLRAELAARQCEKLFLEVRESNTRARHFYAAAGMEEIGRRKNYYPAAQGREDALLLAGATRC</sequence>
<dbReference type="GO" id="GO:0008999">
    <property type="term" value="F:protein-N-terminal-alanine acetyltransferase activity"/>
    <property type="evidence" value="ECO:0007669"/>
    <property type="project" value="UniProtKB-EC"/>
</dbReference>
<dbReference type="PANTHER" id="PTHR43420:SF44">
    <property type="entry name" value="ACETYLTRANSFERASE YPEA"/>
    <property type="match status" value="1"/>
</dbReference>
<keyword evidence="4" id="KW-0012">Acyltransferase</keyword>
<dbReference type="InterPro" id="IPR050680">
    <property type="entry name" value="YpeA/RimI_acetyltransf"/>
</dbReference>
<dbReference type="InterPro" id="IPR000182">
    <property type="entry name" value="GNAT_dom"/>
</dbReference>
<organism evidence="7 8">
    <name type="scientific">Formivibrio citricus</name>
    <dbReference type="NCBI Taxonomy" id="83765"/>
    <lineage>
        <taxon>Bacteria</taxon>
        <taxon>Pseudomonadati</taxon>
        <taxon>Pseudomonadota</taxon>
        <taxon>Betaproteobacteria</taxon>
        <taxon>Neisseriales</taxon>
        <taxon>Chitinibacteraceae</taxon>
        <taxon>Formivibrio</taxon>
    </lineage>
</organism>
<evidence type="ECO:0000313" key="7">
    <source>
        <dbReference type="EMBL" id="SFN14047.1"/>
    </source>
</evidence>
<dbReference type="PROSITE" id="PS51186">
    <property type="entry name" value="GNAT"/>
    <property type="match status" value="1"/>
</dbReference>
<dbReference type="NCBIfam" id="TIGR01575">
    <property type="entry name" value="rimI"/>
    <property type="match status" value="1"/>
</dbReference>
<protein>
    <recommendedName>
        <fullName evidence="5">[Ribosomal protein bS18]-alanine N-acetyltransferase</fullName>
        <ecNumber evidence="5">2.3.1.266</ecNumber>
    </recommendedName>
</protein>
<dbReference type="InterPro" id="IPR016181">
    <property type="entry name" value="Acyl_CoA_acyltransferase"/>
</dbReference>
<dbReference type="Gene3D" id="3.40.630.30">
    <property type="match status" value="1"/>
</dbReference>
<evidence type="ECO:0000256" key="1">
    <source>
        <dbReference type="ARBA" id="ARBA00005395"/>
    </source>
</evidence>
<dbReference type="OrthoDB" id="9796919at2"/>
<keyword evidence="3 7" id="KW-0808">Transferase</keyword>
<accession>A0A1I4WKP9</accession>
<feature type="domain" description="N-acetyltransferase" evidence="6">
    <location>
        <begin position="1"/>
        <end position="140"/>
    </location>
</feature>
<evidence type="ECO:0000259" key="6">
    <source>
        <dbReference type="PROSITE" id="PS51186"/>
    </source>
</evidence>
<dbReference type="STRING" id="83765.SAMN05660284_00663"/>
<comment type="catalytic activity">
    <reaction evidence="5">
        <text>N-terminal L-alanyl-[ribosomal protein bS18] + acetyl-CoA = N-terminal N(alpha)-acetyl-L-alanyl-[ribosomal protein bS18] + CoA + H(+)</text>
        <dbReference type="Rhea" id="RHEA:43756"/>
        <dbReference type="Rhea" id="RHEA-COMP:10676"/>
        <dbReference type="Rhea" id="RHEA-COMP:10677"/>
        <dbReference type="ChEBI" id="CHEBI:15378"/>
        <dbReference type="ChEBI" id="CHEBI:57287"/>
        <dbReference type="ChEBI" id="CHEBI:57288"/>
        <dbReference type="ChEBI" id="CHEBI:64718"/>
        <dbReference type="ChEBI" id="CHEBI:83683"/>
        <dbReference type="EC" id="2.3.1.266"/>
    </reaction>
</comment>
<dbReference type="CDD" id="cd04301">
    <property type="entry name" value="NAT_SF"/>
    <property type="match status" value="1"/>
</dbReference>
<dbReference type="Pfam" id="PF00583">
    <property type="entry name" value="Acetyltransf_1"/>
    <property type="match status" value="1"/>
</dbReference>
<evidence type="ECO:0000256" key="3">
    <source>
        <dbReference type="ARBA" id="ARBA00022679"/>
    </source>
</evidence>
<dbReference type="PANTHER" id="PTHR43420">
    <property type="entry name" value="ACETYLTRANSFERASE"/>
    <property type="match status" value="1"/>
</dbReference>
<gene>
    <name evidence="7" type="ORF">SAMN05660284_00663</name>
</gene>
<keyword evidence="8" id="KW-1185">Reference proteome</keyword>
<proteinExistence type="inferred from homology"/>
<comment type="subcellular location">
    <subcellularLocation>
        <location evidence="5">Cytoplasm</location>
    </subcellularLocation>
</comment>
<keyword evidence="2 5" id="KW-0963">Cytoplasm</keyword>
<dbReference type="EC" id="2.3.1.266" evidence="5"/>
<evidence type="ECO:0000256" key="4">
    <source>
        <dbReference type="ARBA" id="ARBA00023315"/>
    </source>
</evidence>
<evidence type="ECO:0000256" key="2">
    <source>
        <dbReference type="ARBA" id="ARBA00022490"/>
    </source>
</evidence>
<dbReference type="InterPro" id="IPR006464">
    <property type="entry name" value="AcTrfase_RimI/Ard1"/>
</dbReference>
<dbReference type="EMBL" id="FOVE01000003">
    <property type="protein sequence ID" value="SFN14047.1"/>
    <property type="molecule type" value="Genomic_DNA"/>
</dbReference>
<name>A0A1I4WKP9_9NEIS</name>
<evidence type="ECO:0000256" key="5">
    <source>
        <dbReference type="RuleBase" id="RU363094"/>
    </source>
</evidence>
<comment type="function">
    <text evidence="5">Acetylates the N-terminal alanine of ribosomal protein bS18.</text>
</comment>
<evidence type="ECO:0000313" key="8">
    <source>
        <dbReference type="Proteomes" id="UP000242869"/>
    </source>
</evidence>
<dbReference type="Proteomes" id="UP000242869">
    <property type="component" value="Unassembled WGS sequence"/>
</dbReference>
<dbReference type="RefSeq" id="WP_091191327.1">
    <property type="nucleotide sequence ID" value="NZ_FOVE01000003.1"/>
</dbReference>
<reference evidence="8" key="1">
    <citation type="submission" date="2016-10" db="EMBL/GenBank/DDBJ databases">
        <authorList>
            <person name="Varghese N."/>
            <person name="Submissions S."/>
        </authorList>
    </citation>
    <scope>NUCLEOTIDE SEQUENCE [LARGE SCALE GENOMIC DNA]</scope>
    <source>
        <strain evidence="8">DSM 6150</strain>
    </source>
</reference>
<dbReference type="GO" id="GO:0005737">
    <property type="term" value="C:cytoplasm"/>
    <property type="evidence" value="ECO:0007669"/>
    <property type="project" value="UniProtKB-SubCell"/>
</dbReference>